<protein>
    <submittedName>
        <fullName evidence="1">IP15621p</fullName>
    </submittedName>
</protein>
<feature type="non-terminal residue" evidence="1">
    <location>
        <position position="1"/>
    </location>
</feature>
<sequence>LKRAVYGKKRPLPVRENKSALVERNNKNLPIGLNCVQGVLN</sequence>
<proteinExistence type="evidence at transcript level"/>
<dbReference type="AlphaFoldDB" id="Q1RKZ6"/>
<accession>Q1RKZ6</accession>
<reference evidence="1" key="1">
    <citation type="submission" date="2006-04" db="EMBL/GenBank/DDBJ databases">
        <authorList>
            <person name="Stapleton M."/>
            <person name="Carlson J."/>
            <person name="Chavez C."/>
            <person name="Frise E."/>
            <person name="George R."/>
            <person name="Pacleb J."/>
            <person name="Park S."/>
            <person name="Wan K."/>
            <person name="Yu C."/>
            <person name="Celniker S."/>
        </authorList>
    </citation>
    <scope>NUCLEOTIDE SEQUENCE</scope>
</reference>
<evidence type="ECO:0000313" key="1">
    <source>
        <dbReference type="EMBL" id="ABE73235.1"/>
    </source>
</evidence>
<organism evidence="1">
    <name type="scientific">Drosophila melanogaster</name>
    <name type="common">Fruit fly</name>
    <dbReference type="NCBI Taxonomy" id="7227"/>
    <lineage>
        <taxon>Eukaryota</taxon>
        <taxon>Metazoa</taxon>
        <taxon>Ecdysozoa</taxon>
        <taxon>Arthropoda</taxon>
        <taxon>Hexapoda</taxon>
        <taxon>Insecta</taxon>
        <taxon>Pterygota</taxon>
        <taxon>Neoptera</taxon>
        <taxon>Endopterygota</taxon>
        <taxon>Diptera</taxon>
        <taxon>Brachycera</taxon>
        <taxon>Muscomorpha</taxon>
        <taxon>Ephydroidea</taxon>
        <taxon>Drosophilidae</taxon>
        <taxon>Drosophila</taxon>
        <taxon>Sophophora</taxon>
    </lineage>
</organism>
<dbReference type="EMBL" id="BT025064">
    <property type="protein sequence ID" value="ABE73235.1"/>
    <property type="molecule type" value="mRNA"/>
</dbReference>
<name>Q1RKZ6_DROME</name>